<dbReference type="PANTHER" id="PTHR31528:SF1">
    <property type="entry name" value="4-AMINO-5-HYDROXYMETHYL-2-METHYLPYRIMIDINE PHOSPHATE SYNTHASE THI11-RELATED"/>
    <property type="match status" value="1"/>
</dbReference>
<keyword evidence="12" id="KW-0472">Membrane</keyword>
<sequence length="355" mass="39797">MFNLKYVLVLLLISGIIISGGIFFVLSNQDVEKNVVFIKVWEKEKNILHLPLYVAMQEGYFAEQGIKVQLLNGSDLAAKDLYAGDLADILLTDPVDCIYHQSVNQSAPLIVASLAHRDGTFILAREKETISWEGLRNKNIICYPPETGPGLVMEKIIRNNGMVPMRDLCLYNRIPDELRLGVFKSGSGSYIQLSGTQALIAEENGAGHIIASLGESANSFPSVLCTVKPEVISTRTDSVQGFVNGIYKAQLWMQHEPQITARAIKTHLGDLDQKILNQILQKYLTMKMWTPDPQIDEQTFNDIKQLMLTTGQLDVPVTYTYETAVNNSYACQAVKTIQYTPKDEQGKSWFREIFD</sequence>
<keyword evidence="12" id="KW-1133">Transmembrane helix</keyword>
<evidence type="ECO:0000256" key="6">
    <source>
        <dbReference type="ARBA" id="ARBA00022723"/>
    </source>
</evidence>
<dbReference type="Gene3D" id="3.40.190.10">
    <property type="entry name" value="Periplasmic binding protein-like II"/>
    <property type="match status" value="2"/>
</dbReference>
<evidence type="ECO:0000256" key="10">
    <source>
        <dbReference type="ARBA" id="ARBA00033171"/>
    </source>
</evidence>
<evidence type="ECO:0000256" key="9">
    <source>
        <dbReference type="ARBA" id="ARBA00023004"/>
    </source>
</evidence>
<dbReference type="AlphaFoldDB" id="A0A9D2WRL7"/>
<evidence type="ECO:0000256" key="12">
    <source>
        <dbReference type="SAM" id="Phobius"/>
    </source>
</evidence>
<evidence type="ECO:0000256" key="11">
    <source>
        <dbReference type="ARBA" id="ARBA00048179"/>
    </source>
</evidence>
<dbReference type="OrthoDB" id="9802202at2"/>
<evidence type="ECO:0000256" key="2">
    <source>
        <dbReference type="ARBA" id="ARBA00004948"/>
    </source>
</evidence>
<evidence type="ECO:0000256" key="8">
    <source>
        <dbReference type="ARBA" id="ARBA00022977"/>
    </source>
</evidence>
<evidence type="ECO:0000259" key="13">
    <source>
        <dbReference type="Pfam" id="PF09084"/>
    </source>
</evidence>
<comment type="function">
    <text evidence="1">Responsible for the formation of the pyrimidine heterocycle in the thiamine biosynthesis pathway. Catalyzes the formation of hydroxymethylpyrimidine phosphate (HMP-P) from histidine and pyridoxal phosphate (PLP). The protein uses PLP and the active site histidine to form HMP-P, generating an inactive enzyme. The enzyme can only undergo a single turnover, which suggests it is a suicide enzyme.</text>
</comment>
<feature type="domain" description="SsuA/THI5-like" evidence="13">
    <location>
        <begin position="48"/>
        <end position="258"/>
    </location>
</feature>
<evidence type="ECO:0000313" key="14">
    <source>
        <dbReference type="EMBL" id="KAF1085641.1"/>
    </source>
</evidence>
<comment type="catalytic activity">
    <reaction evidence="11">
        <text>N(6)-(pyridoxal phosphate)-L-lysyl-[4-amino-5-hydroxymethyl-2-methylpyrimidine phosphate synthase] + L-histidyl-[4-amino-5-hydroxymethyl-2-methylpyrimidine phosphate synthase] + 2 Fe(3+) + 4 H2O = L-lysyl-[4-amino-5-hydroxymethyl-2-methylpyrimidine phosphate synthase] + (2S)-2-amino-5-hydroxy-4-oxopentanoyl-[4-amino-5-hydroxymethyl-2-methylpyrimidine phosphate synthase] + 4-amino-2-methyl-5-(phosphooxymethyl)pyrimidine + 3-oxopropanoate + 2 Fe(2+) + 2 H(+)</text>
        <dbReference type="Rhea" id="RHEA:65756"/>
        <dbReference type="Rhea" id="RHEA-COMP:16892"/>
        <dbReference type="Rhea" id="RHEA-COMP:16893"/>
        <dbReference type="Rhea" id="RHEA-COMP:16894"/>
        <dbReference type="Rhea" id="RHEA-COMP:16895"/>
        <dbReference type="ChEBI" id="CHEBI:15377"/>
        <dbReference type="ChEBI" id="CHEBI:15378"/>
        <dbReference type="ChEBI" id="CHEBI:29033"/>
        <dbReference type="ChEBI" id="CHEBI:29034"/>
        <dbReference type="ChEBI" id="CHEBI:29969"/>
        <dbReference type="ChEBI" id="CHEBI:29979"/>
        <dbReference type="ChEBI" id="CHEBI:33190"/>
        <dbReference type="ChEBI" id="CHEBI:58354"/>
        <dbReference type="ChEBI" id="CHEBI:143915"/>
        <dbReference type="ChEBI" id="CHEBI:157692"/>
    </reaction>
    <physiologicalReaction direction="left-to-right" evidence="11">
        <dbReference type="Rhea" id="RHEA:65757"/>
    </physiologicalReaction>
</comment>
<accession>A0A9D2WRL7</accession>
<comment type="subunit">
    <text evidence="4">Homodimer.</text>
</comment>
<dbReference type="Proteomes" id="UP000798488">
    <property type="component" value="Unassembled WGS sequence"/>
</dbReference>
<feature type="transmembrane region" description="Helical" evidence="12">
    <location>
        <begin position="6"/>
        <end position="26"/>
    </location>
</feature>
<proteinExistence type="inferred from homology"/>
<protein>
    <recommendedName>
        <fullName evidence="10">Thiamine pyrimidine synthase</fullName>
    </recommendedName>
</protein>
<evidence type="ECO:0000256" key="1">
    <source>
        <dbReference type="ARBA" id="ARBA00003469"/>
    </source>
</evidence>
<evidence type="ECO:0000313" key="15">
    <source>
        <dbReference type="Proteomes" id="UP000798488"/>
    </source>
</evidence>
<keyword evidence="6" id="KW-0479">Metal-binding</keyword>
<keyword evidence="15" id="KW-1185">Reference proteome</keyword>
<evidence type="ECO:0000256" key="4">
    <source>
        <dbReference type="ARBA" id="ARBA00011738"/>
    </source>
</evidence>
<keyword evidence="5" id="KW-0808">Transferase</keyword>
<keyword evidence="9" id="KW-0408">Iron</keyword>
<keyword evidence="8" id="KW-0784">Thiamine biosynthesis</keyword>
<dbReference type="GO" id="GO:0016740">
    <property type="term" value="F:transferase activity"/>
    <property type="evidence" value="ECO:0007669"/>
    <property type="project" value="UniProtKB-KW"/>
</dbReference>
<gene>
    <name evidence="14" type="ORF">SPSYN_01784</name>
</gene>
<name>A0A9D2WRL7_9FIRM</name>
<dbReference type="RefSeq" id="WP_161822080.1">
    <property type="nucleotide sequence ID" value="NZ_LSRS01000003.1"/>
</dbReference>
<comment type="pathway">
    <text evidence="2">Cofactor biosynthesis; thiamine diphosphate biosynthesis.</text>
</comment>
<organism evidence="14 15">
    <name type="scientific">Sporotomaculum syntrophicum</name>
    <dbReference type="NCBI Taxonomy" id="182264"/>
    <lineage>
        <taxon>Bacteria</taxon>
        <taxon>Bacillati</taxon>
        <taxon>Bacillota</taxon>
        <taxon>Clostridia</taxon>
        <taxon>Eubacteriales</taxon>
        <taxon>Desulfallaceae</taxon>
        <taxon>Sporotomaculum</taxon>
    </lineage>
</organism>
<dbReference type="InterPro" id="IPR027939">
    <property type="entry name" value="NMT1/THI5"/>
</dbReference>
<evidence type="ECO:0000256" key="3">
    <source>
        <dbReference type="ARBA" id="ARBA00009406"/>
    </source>
</evidence>
<dbReference type="GO" id="GO:0009228">
    <property type="term" value="P:thiamine biosynthetic process"/>
    <property type="evidence" value="ECO:0007669"/>
    <property type="project" value="UniProtKB-KW"/>
</dbReference>
<reference evidence="14" key="1">
    <citation type="submission" date="2016-02" db="EMBL/GenBank/DDBJ databases">
        <title>Draft Genome Sequence of Sporotomaculum syntrophicum Strain FB, a Syntrophic Benzoate Degrader.</title>
        <authorList>
            <person name="Nobu M.K."/>
            <person name="Narihiro T."/>
            <person name="Qiu Y.-L."/>
            <person name="Ohashi A."/>
            <person name="Liu W.-T."/>
            <person name="Yuji S."/>
        </authorList>
    </citation>
    <scope>NUCLEOTIDE SEQUENCE</scope>
    <source>
        <strain evidence="14">FB</strain>
    </source>
</reference>
<dbReference type="Pfam" id="PF09084">
    <property type="entry name" value="NMT1"/>
    <property type="match status" value="1"/>
</dbReference>
<comment type="caution">
    <text evidence="14">The sequence shown here is derived from an EMBL/GenBank/DDBJ whole genome shotgun (WGS) entry which is preliminary data.</text>
</comment>
<keyword evidence="12" id="KW-0812">Transmembrane</keyword>
<dbReference type="InterPro" id="IPR015168">
    <property type="entry name" value="SsuA/THI5"/>
</dbReference>
<dbReference type="PANTHER" id="PTHR31528">
    <property type="entry name" value="4-AMINO-5-HYDROXYMETHYL-2-METHYLPYRIMIDINE PHOSPHATE SYNTHASE THI11-RELATED"/>
    <property type="match status" value="1"/>
</dbReference>
<evidence type="ECO:0000256" key="7">
    <source>
        <dbReference type="ARBA" id="ARBA00022898"/>
    </source>
</evidence>
<keyword evidence="7" id="KW-0663">Pyridoxal phosphate</keyword>
<dbReference type="SUPFAM" id="SSF53850">
    <property type="entry name" value="Periplasmic binding protein-like II"/>
    <property type="match status" value="1"/>
</dbReference>
<dbReference type="EMBL" id="LSRS01000003">
    <property type="protein sequence ID" value="KAF1085641.1"/>
    <property type="molecule type" value="Genomic_DNA"/>
</dbReference>
<evidence type="ECO:0000256" key="5">
    <source>
        <dbReference type="ARBA" id="ARBA00022679"/>
    </source>
</evidence>
<dbReference type="GO" id="GO:0046872">
    <property type="term" value="F:metal ion binding"/>
    <property type="evidence" value="ECO:0007669"/>
    <property type="project" value="UniProtKB-KW"/>
</dbReference>
<comment type="similarity">
    <text evidence="3">Belongs to the NMT1/THI5 family.</text>
</comment>